<evidence type="ECO:0000313" key="2">
    <source>
        <dbReference type="Proteomes" id="UP000177763"/>
    </source>
</evidence>
<dbReference type="AlphaFoldDB" id="A0A1F4VKF1"/>
<comment type="caution">
    <text evidence="1">The sequence shown here is derived from an EMBL/GenBank/DDBJ whole genome shotgun (WGS) entry which is preliminary data.</text>
</comment>
<organism evidence="1 2">
    <name type="scientific">candidate division WWE3 bacterium RIFCSPLOWO2_12_FULL_36_10</name>
    <dbReference type="NCBI Taxonomy" id="1802630"/>
    <lineage>
        <taxon>Bacteria</taxon>
        <taxon>Katanobacteria</taxon>
    </lineage>
</organism>
<dbReference type="STRING" id="1802630.A3H26_03065"/>
<evidence type="ECO:0000313" key="1">
    <source>
        <dbReference type="EMBL" id="OGC57263.1"/>
    </source>
</evidence>
<protein>
    <submittedName>
        <fullName evidence="1">Uncharacterized protein</fullName>
    </submittedName>
</protein>
<name>A0A1F4VKF1_UNCKA</name>
<proteinExistence type="predicted"/>
<gene>
    <name evidence="1" type="ORF">A3H26_03065</name>
</gene>
<sequence length="96" mass="11105">MDRALRVAEFDVKDEALGALRKRDVDVTVIQYTRDGRISCCLLYLLKPVSHEILMLLTRLFKRIDDEDAIVVFEADRKNVGDVFVTLNRGFDLEFV</sequence>
<dbReference type="Proteomes" id="UP000177763">
    <property type="component" value="Unassembled WGS sequence"/>
</dbReference>
<dbReference type="EMBL" id="MEVN01000018">
    <property type="protein sequence ID" value="OGC57263.1"/>
    <property type="molecule type" value="Genomic_DNA"/>
</dbReference>
<reference evidence="1 2" key="1">
    <citation type="journal article" date="2016" name="Nat. Commun.">
        <title>Thousands of microbial genomes shed light on interconnected biogeochemical processes in an aquifer system.</title>
        <authorList>
            <person name="Anantharaman K."/>
            <person name="Brown C.T."/>
            <person name="Hug L.A."/>
            <person name="Sharon I."/>
            <person name="Castelle C.J."/>
            <person name="Probst A.J."/>
            <person name="Thomas B.C."/>
            <person name="Singh A."/>
            <person name="Wilkins M.J."/>
            <person name="Karaoz U."/>
            <person name="Brodie E.L."/>
            <person name="Williams K.H."/>
            <person name="Hubbard S.S."/>
            <person name="Banfield J.F."/>
        </authorList>
    </citation>
    <scope>NUCLEOTIDE SEQUENCE [LARGE SCALE GENOMIC DNA]</scope>
</reference>
<accession>A0A1F4VKF1</accession>